<gene>
    <name evidence="4" type="ORF">UFOPK4237_01173</name>
</gene>
<accession>A0A6J7SHW1</accession>
<protein>
    <submittedName>
        <fullName evidence="4">Unannotated protein</fullName>
    </submittedName>
</protein>
<dbReference type="PROSITE" id="PS52050">
    <property type="entry name" value="WYL"/>
    <property type="match status" value="1"/>
</dbReference>
<proteinExistence type="predicted"/>
<dbReference type="PANTHER" id="PTHR34580:SF1">
    <property type="entry name" value="PROTEIN PAFC"/>
    <property type="match status" value="1"/>
</dbReference>
<reference evidence="4" key="1">
    <citation type="submission" date="2020-05" db="EMBL/GenBank/DDBJ databases">
        <authorList>
            <person name="Chiriac C."/>
            <person name="Salcher M."/>
            <person name="Ghai R."/>
            <person name="Kavagutti S V."/>
        </authorList>
    </citation>
    <scope>NUCLEOTIDE SEQUENCE</scope>
</reference>
<feature type="domain" description="WYL" evidence="1">
    <location>
        <begin position="145"/>
        <end position="208"/>
    </location>
</feature>
<feature type="domain" description="WCX" evidence="3">
    <location>
        <begin position="228"/>
        <end position="300"/>
    </location>
</feature>
<dbReference type="AlphaFoldDB" id="A0A6J7SHW1"/>
<name>A0A6J7SHW1_9ZZZZ</name>
<dbReference type="Pfam" id="PF19187">
    <property type="entry name" value="HTH_PafC"/>
    <property type="match status" value="1"/>
</dbReference>
<dbReference type="Pfam" id="PF25583">
    <property type="entry name" value="WCX"/>
    <property type="match status" value="1"/>
</dbReference>
<dbReference type="InterPro" id="IPR028349">
    <property type="entry name" value="PafC-like"/>
</dbReference>
<dbReference type="PIRSF" id="PIRSF016838">
    <property type="entry name" value="PafC"/>
    <property type="match status" value="1"/>
</dbReference>
<dbReference type="InterPro" id="IPR043839">
    <property type="entry name" value="PafC_HTH"/>
</dbReference>
<evidence type="ECO:0000259" key="2">
    <source>
        <dbReference type="Pfam" id="PF19187"/>
    </source>
</evidence>
<dbReference type="EMBL" id="CAFBPZ010000084">
    <property type="protein sequence ID" value="CAB5040621.1"/>
    <property type="molecule type" value="Genomic_DNA"/>
</dbReference>
<dbReference type="Pfam" id="PF13280">
    <property type="entry name" value="WYL"/>
    <property type="match status" value="1"/>
</dbReference>
<dbReference type="InterPro" id="IPR057727">
    <property type="entry name" value="WCX_dom"/>
</dbReference>
<evidence type="ECO:0000259" key="1">
    <source>
        <dbReference type="Pfam" id="PF13280"/>
    </source>
</evidence>
<evidence type="ECO:0000313" key="4">
    <source>
        <dbReference type="EMBL" id="CAB5040621.1"/>
    </source>
</evidence>
<evidence type="ECO:0000259" key="3">
    <source>
        <dbReference type="Pfam" id="PF25583"/>
    </source>
</evidence>
<dbReference type="InterPro" id="IPR026881">
    <property type="entry name" value="WYL_dom"/>
</dbReference>
<feature type="domain" description="PafC HTH" evidence="2">
    <location>
        <begin position="7"/>
        <end position="120"/>
    </location>
</feature>
<dbReference type="PANTHER" id="PTHR34580">
    <property type="match status" value="1"/>
</dbReference>
<organism evidence="4">
    <name type="scientific">freshwater metagenome</name>
    <dbReference type="NCBI Taxonomy" id="449393"/>
    <lineage>
        <taxon>unclassified sequences</taxon>
        <taxon>metagenomes</taxon>
        <taxon>ecological metagenomes</taxon>
    </lineage>
</organism>
<sequence>MSTSGPRLSRLMTMVPWLLAHDGVTIDTAAAHFGISAEQCEKDLWLLVVCGLPGHMPDQLVDIQFWDDGRIHVVDPQTLDRPLRLSGDEVMSLIVALRLLVQVPGSHDRATLITLIERLESSLDSAMTSAAMVVDVGVSNTTTLVIEEALRENRKLSIIYAAGTDDLVTDRVVQPLGVITTGGHTYLEGFCERADAIRTFRIDRIIAVSLAEPMPLKRQIPGSVPKETTASVRLRAHARWAIDIYPFTDVLEAADGTIEAQLAFRDPHWLVHVVLSMKGDLQVVAPLEARKWVADAAAAASRSYS</sequence>
<dbReference type="InterPro" id="IPR051534">
    <property type="entry name" value="CBASS_pafABC_assoc_protein"/>
</dbReference>